<organism evidence="1 2">
    <name type="scientific">Zingiber officinale</name>
    <name type="common">Ginger</name>
    <name type="synonym">Amomum zingiber</name>
    <dbReference type="NCBI Taxonomy" id="94328"/>
    <lineage>
        <taxon>Eukaryota</taxon>
        <taxon>Viridiplantae</taxon>
        <taxon>Streptophyta</taxon>
        <taxon>Embryophyta</taxon>
        <taxon>Tracheophyta</taxon>
        <taxon>Spermatophyta</taxon>
        <taxon>Magnoliopsida</taxon>
        <taxon>Liliopsida</taxon>
        <taxon>Zingiberales</taxon>
        <taxon>Zingiberaceae</taxon>
        <taxon>Zingiber</taxon>
    </lineage>
</organism>
<dbReference type="AlphaFoldDB" id="A0A8J5F6Q2"/>
<sequence>MASHPLSNSIIPCLRTRMPSASPSAVTLVPNGIFGLSYGRLAMGSFFPMDTGAKGKQIEDGVRLMARGSEHIKWPIHLRSVT</sequence>
<comment type="caution">
    <text evidence="1">The sequence shown here is derived from an EMBL/GenBank/DDBJ whole genome shotgun (WGS) entry which is preliminary data.</text>
</comment>
<evidence type="ECO:0000313" key="2">
    <source>
        <dbReference type="Proteomes" id="UP000734854"/>
    </source>
</evidence>
<reference evidence="1 2" key="1">
    <citation type="submission" date="2020-08" db="EMBL/GenBank/DDBJ databases">
        <title>Plant Genome Project.</title>
        <authorList>
            <person name="Zhang R.-G."/>
        </authorList>
    </citation>
    <scope>NUCLEOTIDE SEQUENCE [LARGE SCALE GENOMIC DNA]</scope>
    <source>
        <tissue evidence="1">Rhizome</tissue>
    </source>
</reference>
<dbReference type="EMBL" id="JACMSC010000017">
    <property type="protein sequence ID" value="KAG6480068.1"/>
    <property type="molecule type" value="Genomic_DNA"/>
</dbReference>
<gene>
    <name evidence="1" type="ORF">ZIOFF_063546</name>
</gene>
<accession>A0A8J5F6Q2</accession>
<evidence type="ECO:0000313" key="1">
    <source>
        <dbReference type="EMBL" id="KAG6480068.1"/>
    </source>
</evidence>
<name>A0A8J5F6Q2_ZINOF</name>
<keyword evidence="2" id="KW-1185">Reference proteome</keyword>
<proteinExistence type="predicted"/>
<dbReference type="Proteomes" id="UP000734854">
    <property type="component" value="Unassembled WGS sequence"/>
</dbReference>
<protein>
    <submittedName>
        <fullName evidence="1">Uncharacterized protein</fullName>
    </submittedName>
</protein>